<evidence type="ECO:0000313" key="2">
    <source>
        <dbReference type="EMBL" id="SHN32395.1"/>
    </source>
</evidence>
<dbReference type="RefSeq" id="WP_073097765.1">
    <property type="nucleotide sequence ID" value="NZ_FRCY01000020.1"/>
</dbReference>
<evidence type="ECO:0000313" key="3">
    <source>
        <dbReference type="Proteomes" id="UP000184513"/>
    </source>
</evidence>
<dbReference type="EMBL" id="FRCY01000020">
    <property type="protein sequence ID" value="SHN32395.1"/>
    <property type="molecule type" value="Genomic_DNA"/>
</dbReference>
<evidence type="ECO:0000259" key="1">
    <source>
        <dbReference type="Pfam" id="PF19089"/>
    </source>
</evidence>
<reference evidence="2 3" key="1">
    <citation type="submission" date="2016-11" db="EMBL/GenBank/DDBJ databases">
        <authorList>
            <person name="Jaros S."/>
            <person name="Januszkiewicz K."/>
            <person name="Wedrychowicz H."/>
        </authorList>
    </citation>
    <scope>NUCLEOTIDE SEQUENCE [LARGE SCALE GENOMIC DNA]</scope>
    <source>
        <strain evidence="2 3">CGMCC 1.6102</strain>
    </source>
</reference>
<sequence length="296" mass="33917">MTNKILVIFLIFYFLFLSTSAQDNLLDQLREEDKTEWNTHTTTFKAIRLINGHTVETREKGNLEFLISHRFGRINSGAYQFFGMDQANMRLGLDYAWQDWLTLGIGRNSFSKLYDGFAKISLFQQNEGKIKQPVTLVWLSGASINTIRRPEIPMNLNRRLQYVHQLLAASKLYQNIALQLMPTYIHRNLVREPSAPNAFFAVGAGLSYRLSKSVYLNVEYYHRFLDQENGTANPIAIGVDIETGGHVFQLQLTNAQQMTETGFIPSTSGDFFNGDIHFGFNITRNFQLGNTRPIKK</sequence>
<name>A0A1M7QM75_9BACT</name>
<dbReference type="Pfam" id="PF19089">
    <property type="entry name" value="DUF5777"/>
    <property type="match status" value="1"/>
</dbReference>
<feature type="domain" description="DUF5777" evidence="1">
    <location>
        <begin position="44"/>
        <end position="286"/>
    </location>
</feature>
<gene>
    <name evidence="2" type="ORF">SAMN04488057_12039</name>
</gene>
<dbReference type="OrthoDB" id="1117410at2"/>
<keyword evidence="3" id="KW-1185">Reference proteome</keyword>
<organism evidence="2 3">
    <name type="scientific">Cyclobacterium lianum</name>
    <dbReference type="NCBI Taxonomy" id="388280"/>
    <lineage>
        <taxon>Bacteria</taxon>
        <taxon>Pseudomonadati</taxon>
        <taxon>Bacteroidota</taxon>
        <taxon>Cytophagia</taxon>
        <taxon>Cytophagales</taxon>
        <taxon>Cyclobacteriaceae</taxon>
        <taxon>Cyclobacterium</taxon>
    </lineage>
</organism>
<accession>A0A1M7QM75</accession>
<proteinExistence type="predicted"/>
<dbReference type="AlphaFoldDB" id="A0A1M7QM75"/>
<protein>
    <recommendedName>
        <fullName evidence="1">DUF5777 domain-containing protein</fullName>
    </recommendedName>
</protein>
<dbReference type="Proteomes" id="UP000184513">
    <property type="component" value="Unassembled WGS sequence"/>
</dbReference>
<dbReference type="STRING" id="388280.SAMN04488057_12039"/>
<dbReference type="InterPro" id="IPR045916">
    <property type="entry name" value="DUF5777"/>
</dbReference>